<feature type="compositionally biased region" description="Polar residues" evidence="4">
    <location>
        <begin position="451"/>
        <end position="464"/>
    </location>
</feature>
<dbReference type="PANTHER" id="PTHR12940:SF0">
    <property type="entry name" value="SPLICING FACTOR ESS-2 HOMOLOG"/>
    <property type="match status" value="1"/>
</dbReference>
<proteinExistence type="inferred from homology"/>
<feature type="region of interest" description="Disordered" evidence="4">
    <location>
        <begin position="91"/>
        <end position="151"/>
    </location>
</feature>
<dbReference type="GO" id="GO:0071013">
    <property type="term" value="C:catalytic step 2 spliceosome"/>
    <property type="evidence" value="ECO:0007669"/>
    <property type="project" value="TreeGrafter"/>
</dbReference>
<dbReference type="Proteomes" id="UP001151699">
    <property type="component" value="Chromosome C"/>
</dbReference>
<evidence type="ECO:0000256" key="4">
    <source>
        <dbReference type="SAM" id="MobiDB-lite"/>
    </source>
</evidence>
<dbReference type="InterPro" id="IPR019148">
    <property type="entry name" value="Nuclear_protein_DGCR14_ESS-2"/>
</dbReference>
<evidence type="ECO:0000256" key="3">
    <source>
        <dbReference type="ARBA" id="ARBA00023242"/>
    </source>
</evidence>
<feature type="region of interest" description="Disordered" evidence="4">
    <location>
        <begin position="416"/>
        <end position="471"/>
    </location>
</feature>
<dbReference type="AlphaFoldDB" id="A0A9Q0MNB3"/>
<organism evidence="5 6">
    <name type="scientific">Pseudolycoriella hygida</name>
    <dbReference type="NCBI Taxonomy" id="35572"/>
    <lineage>
        <taxon>Eukaryota</taxon>
        <taxon>Metazoa</taxon>
        <taxon>Ecdysozoa</taxon>
        <taxon>Arthropoda</taxon>
        <taxon>Hexapoda</taxon>
        <taxon>Insecta</taxon>
        <taxon>Pterygota</taxon>
        <taxon>Neoptera</taxon>
        <taxon>Endopterygota</taxon>
        <taxon>Diptera</taxon>
        <taxon>Nematocera</taxon>
        <taxon>Sciaroidea</taxon>
        <taxon>Sciaridae</taxon>
        <taxon>Pseudolycoriella</taxon>
    </lineage>
</organism>
<comment type="subcellular location">
    <subcellularLocation>
        <location evidence="1">Nucleus</location>
    </subcellularLocation>
</comment>
<comment type="similarity">
    <text evidence="2">Belongs to the ESS2 family.</text>
</comment>
<accession>A0A9Q0MNB3</accession>
<dbReference type="PANTHER" id="PTHR12940">
    <property type="entry name" value="ES-2 PROTEIN - RELATED"/>
    <property type="match status" value="1"/>
</dbReference>
<dbReference type="OrthoDB" id="19679at2759"/>
<protein>
    <submittedName>
        <fullName evidence="5">Splicing factor ESS-2 like</fullName>
    </submittedName>
</protein>
<keyword evidence="3" id="KW-0539">Nucleus</keyword>
<evidence type="ECO:0000313" key="6">
    <source>
        <dbReference type="Proteomes" id="UP001151699"/>
    </source>
</evidence>
<feature type="compositionally biased region" description="Polar residues" evidence="4">
    <location>
        <begin position="122"/>
        <end position="143"/>
    </location>
</feature>
<evidence type="ECO:0000256" key="1">
    <source>
        <dbReference type="ARBA" id="ARBA00004123"/>
    </source>
</evidence>
<feature type="compositionally biased region" description="Low complexity" evidence="4">
    <location>
        <begin position="421"/>
        <end position="434"/>
    </location>
</feature>
<comment type="caution">
    <text evidence="5">The sequence shown here is derived from an EMBL/GenBank/DDBJ whole genome shotgun (WGS) entry which is preliminary data.</text>
</comment>
<dbReference type="Pfam" id="PF09751">
    <property type="entry name" value="Es2"/>
    <property type="match status" value="1"/>
</dbReference>
<evidence type="ECO:0000313" key="5">
    <source>
        <dbReference type="EMBL" id="KAJ6634866.1"/>
    </source>
</evidence>
<gene>
    <name evidence="5" type="primary">Es2</name>
    <name evidence="5" type="ORF">Bhyg_13447</name>
</gene>
<evidence type="ECO:0000256" key="2">
    <source>
        <dbReference type="ARBA" id="ARBA00009072"/>
    </source>
</evidence>
<name>A0A9Q0MNB3_9DIPT</name>
<keyword evidence="6" id="KW-1185">Reference proteome</keyword>
<reference evidence="5" key="1">
    <citation type="submission" date="2022-07" db="EMBL/GenBank/DDBJ databases">
        <authorList>
            <person name="Trinca V."/>
            <person name="Uliana J.V.C."/>
            <person name="Torres T.T."/>
            <person name="Ward R.J."/>
            <person name="Monesi N."/>
        </authorList>
    </citation>
    <scope>NUCLEOTIDE SEQUENCE</scope>
    <source>
        <strain evidence="5">HSMRA1968</strain>
        <tissue evidence="5">Whole embryos</tissue>
    </source>
</reference>
<dbReference type="EMBL" id="WJQU01000004">
    <property type="protein sequence ID" value="KAJ6634866.1"/>
    <property type="molecule type" value="Genomic_DNA"/>
</dbReference>
<sequence>MDEPTDKPGIRALEAMKNLNNTVSIFKIPKIPQKKEEKMKILTEERYIEELGKIIQKDFFPDLEKLKAQNQYLDAVEKNDVVKLRELYAKYSGPRPSNRNKGYESPATFETPLNKPDATPGSIFSTPQTKRSNGSSQSAVTKKTPSENHSLDSFLSTYTSEDNHSFQEIIEISDRKLRQKFAVLYEAESEQAKQMAMAMALPPIEKQFEAIEGSKKLDMWTYRNKNYVMYVPDGVDLTKEEKLEMAKRKQEVVYGNTRLHHNPFDDKQSKETITELAKSQAKIMSGKIGVDGNKLESTDQPNVRGFSFVKTPSPCPGANDSPLMTWGEIEGTPFRLDGGDTPVRAAAGPSFRINETSRRENIALELAEKAGERMRGQKAKAIEAARRNIASPHIRSTLDRLATMSPAAKRLATSRLGIHDSIITPSPRRSTPTPKNLRKSTPSPLIRRKVPTNSSDATYSTNADEQSKPLLTDDLLKIPSVRKKASDFF</sequence>